<evidence type="ECO:0000259" key="4">
    <source>
        <dbReference type="Pfam" id="PF00685"/>
    </source>
</evidence>
<reference evidence="5" key="2">
    <citation type="submission" date="2025-09" db="UniProtKB">
        <authorList>
            <consortium name="Ensembl"/>
        </authorList>
    </citation>
    <scope>IDENTIFICATION</scope>
</reference>
<keyword evidence="6" id="KW-1185">Reference proteome</keyword>
<dbReference type="PANTHER" id="PTHR11783">
    <property type="entry name" value="SULFOTRANSFERASE SULT"/>
    <property type="match status" value="1"/>
</dbReference>
<reference evidence="5" key="1">
    <citation type="submission" date="2025-08" db="UniProtKB">
        <authorList>
            <consortium name="Ensembl"/>
        </authorList>
    </citation>
    <scope>IDENTIFICATION</scope>
</reference>
<evidence type="ECO:0000313" key="6">
    <source>
        <dbReference type="Proteomes" id="UP000694523"/>
    </source>
</evidence>
<dbReference type="SUPFAM" id="SSF52540">
    <property type="entry name" value="P-loop containing nucleoside triphosphate hydrolases"/>
    <property type="match status" value="1"/>
</dbReference>
<accession>A0A8C6WXV8</accession>
<dbReference type="Proteomes" id="UP000694523">
    <property type="component" value="Unplaced"/>
</dbReference>
<evidence type="ECO:0000256" key="3">
    <source>
        <dbReference type="RuleBase" id="RU361155"/>
    </source>
</evidence>
<name>A0A8C6WXV8_9GOBI</name>
<evidence type="ECO:0000256" key="2">
    <source>
        <dbReference type="ARBA" id="ARBA00022679"/>
    </source>
</evidence>
<organism evidence="5 6">
    <name type="scientific">Neogobius melanostomus</name>
    <name type="common">round goby</name>
    <dbReference type="NCBI Taxonomy" id="47308"/>
    <lineage>
        <taxon>Eukaryota</taxon>
        <taxon>Metazoa</taxon>
        <taxon>Chordata</taxon>
        <taxon>Craniata</taxon>
        <taxon>Vertebrata</taxon>
        <taxon>Euteleostomi</taxon>
        <taxon>Actinopterygii</taxon>
        <taxon>Neopterygii</taxon>
        <taxon>Teleostei</taxon>
        <taxon>Neoteleostei</taxon>
        <taxon>Acanthomorphata</taxon>
        <taxon>Gobiaria</taxon>
        <taxon>Gobiiformes</taxon>
        <taxon>Gobioidei</taxon>
        <taxon>Gobiidae</taxon>
        <taxon>Benthophilinae</taxon>
        <taxon>Neogobiini</taxon>
        <taxon>Neogobius</taxon>
    </lineage>
</organism>
<dbReference type="GO" id="GO:0008146">
    <property type="term" value="F:sulfotransferase activity"/>
    <property type="evidence" value="ECO:0007669"/>
    <property type="project" value="InterPro"/>
</dbReference>
<keyword evidence="2 3" id="KW-0808">Transferase</keyword>
<dbReference type="InterPro" id="IPR000863">
    <property type="entry name" value="Sulfotransferase_dom"/>
</dbReference>
<dbReference type="AlphaFoldDB" id="A0A8C6WXV8"/>
<dbReference type="InterPro" id="IPR027417">
    <property type="entry name" value="P-loop_NTPase"/>
</dbReference>
<feature type="domain" description="Sulfotransferase" evidence="4">
    <location>
        <begin position="46"/>
        <end position="116"/>
    </location>
</feature>
<evidence type="ECO:0000256" key="1">
    <source>
        <dbReference type="ARBA" id="ARBA00005771"/>
    </source>
</evidence>
<proteinExistence type="inferred from homology"/>
<evidence type="ECO:0000313" key="5">
    <source>
        <dbReference type="Ensembl" id="ENSNMLP00000039604.1"/>
    </source>
</evidence>
<dbReference type="EC" id="2.8.2.-" evidence="3"/>
<sequence length="124" mass="14666">LELYQWSALVCRHVDNWSTDYFYGSSHTLDHKQLVIYVMRNPKDNITFEEFLEAYLAGNVAASSWFDHIRAWHSVCDQYNILYLTYEDMILDLRGAVVKICDFLGKTLVMQTSIKLSRNQHLRR</sequence>
<comment type="similarity">
    <text evidence="1 3">Belongs to the sulfotransferase 1 family.</text>
</comment>
<dbReference type="Ensembl" id="ENSNMLT00000044078.1">
    <property type="protein sequence ID" value="ENSNMLP00000039604.1"/>
    <property type="gene ID" value="ENSNMLG00000024404.1"/>
</dbReference>
<protein>
    <recommendedName>
        <fullName evidence="3">Sulfotransferase</fullName>
        <ecNumber evidence="3">2.8.2.-</ecNumber>
    </recommendedName>
</protein>
<dbReference type="Pfam" id="PF00685">
    <property type="entry name" value="Sulfotransfer_1"/>
    <property type="match status" value="1"/>
</dbReference>
<dbReference type="Gene3D" id="3.40.50.300">
    <property type="entry name" value="P-loop containing nucleotide triphosphate hydrolases"/>
    <property type="match status" value="1"/>
</dbReference>